<evidence type="ECO:0000256" key="2">
    <source>
        <dbReference type="SAM" id="Phobius"/>
    </source>
</evidence>
<keyword evidence="2" id="KW-1133">Transmembrane helix</keyword>
<name>A0A195F872_9HYME</name>
<dbReference type="AlphaFoldDB" id="A0A195F872"/>
<sequence length="104" mass="11404">MAHSPVHETTTAAVSLEKLRDRLRRRPSDPSTLRRASPEPRTMTRTRLLRYLSHVLQIGLAIALAAAVAATVVVASSIASASRFRSSKISRRRLNGRKRPAGPP</sequence>
<feature type="region of interest" description="Disordered" evidence="1">
    <location>
        <begin position="1"/>
        <end position="42"/>
    </location>
</feature>
<accession>A0A195F872</accession>
<feature type="compositionally biased region" description="Low complexity" evidence="1">
    <location>
        <begin position="29"/>
        <end position="42"/>
    </location>
</feature>
<evidence type="ECO:0000313" key="3">
    <source>
        <dbReference type="EMBL" id="KYN36387.1"/>
    </source>
</evidence>
<organism evidence="3 4">
    <name type="scientific">Trachymyrmex septentrionalis</name>
    <dbReference type="NCBI Taxonomy" id="34720"/>
    <lineage>
        <taxon>Eukaryota</taxon>
        <taxon>Metazoa</taxon>
        <taxon>Ecdysozoa</taxon>
        <taxon>Arthropoda</taxon>
        <taxon>Hexapoda</taxon>
        <taxon>Insecta</taxon>
        <taxon>Pterygota</taxon>
        <taxon>Neoptera</taxon>
        <taxon>Endopterygota</taxon>
        <taxon>Hymenoptera</taxon>
        <taxon>Apocrita</taxon>
        <taxon>Aculeata</taxon>
        <taxon>Formicoidea</taxon>
        <taxon>Formicidae</taxon>
        <taxon>Myrmicinae</taxon>
        <taxon>Trachymyrmex</taxon>
    </lineage>
</organism>
<protein>
    <submittedName>
        <fullName evidence="3">Uncharacterized protein</fullName>
    </submittedName>
</protein>
<proteinExistence type="predicted"/>
<keyword evidence="2" id="KW-0812">Transmembrane</keyword>
<keyword evidence="4" id="KW-1185">Reference proteome</keyword>
<evidence type="ECO:0000313" key="4">
    <source>
        <dbReference type="Proteomes" id="UP000078541"/>
    </source>
</evidence>
<dbReference type="Proteomes" id="UP000078541">
    <property type="component" value="Unassembled WGS sequence"/>
</dbReference>
<keyword evidence="2" id="KW-0472">Membrane</keyword>
<feature type="region of interest" description="Disordered" evidence="1">
    <location>
        <begin position="85"/>
        <end position="104"/>
    </location>
</feature>
<evidence type="ECO:0000256" key="1">
    <source>
        <dbReference type="SAM" id="MobiDB-lite"/>
    </source>
</evidence>
<dbReference type="EMBL" id="KQ981744">
    <property type="protein sequence ID" value="KYN36387.1"/>
    <property type="molecule type" value="Genomic_DNA"/>
</dbReference>
<reference evidence="3 4" key="1">
    <citation type="submission" date="2016-03" db="EMBL/GenBank/DDBJ databases">
        <title>Trachymyrmex septentrionalis WGS genome.</title>
        <authorList>
            <person name="Nygaard S."/>
            <person name="Hu H."/>
            <person name="Boomsma J."/>
            <person name="Zhang G."/>
        </authorList>
    </citation>
    <scope>NUCLEOTIDE SEQUENCE [LARGE SCALE GENOMIC DNA]</scope>
    <source>
        <strain evidence="3">Tsep2-gDNA-1</strain>
        <tissue evidence="3">Whole body</tissue>
    </source>
</reference>
<gene>
    <name evidence="3" type="ORF">ALC56_09347</name>
</gene>
<feature type="transmembrane region" description="Helical" evidence="2">
    <location>
        <begin position="58"/>
        <end position="84"/>
    </location>
</feature>